<comment type="similarity">
    <text evidence="3">Belongs to the UDP-glycosyltransferase family.</text>
</comment>
<dbReference type="PANTHER" id="PTHR11926:SF1374">
    <property type="entry name" value="UDP-GLYCOSYLTRANSFERASE 76F1-RELATED"/>
    <property type="match status" value="1"/>
</dbReference>
<keyword evidence="5" id="KW-0808">Transferase</keyword>
<dbReference type="PANTHER" id="PTHR11926">
    <property type="entry name" value="GLUCOSYL/GLUCURONOSYL TRANSFERASES"/>
    <property type="match status" value="1"/>
</dbReference>
<dbReference type="GO" id="GO:0080043">
    <property type="term" value="F:quercetin 3-O-glucosyltransferase activity"/>
    <property type="evidence" value="ECO:0007669"/>
    <property type="project" value="TreeGrafter"/>
</dbReference>
<dbReference type="EC" id="2.4.1.202" evidence="9"/>
<evidence type="ECO:0000256" key="8">
    <source>
        <dbReference type="ARBA" id="ARBA00058304"/>
    </source>
</evidence>
<reference evidence="10" key="1">
    <citation type="submission" date="2019-03" db="EMBL/GenBank/DDBJ databases">
        <title>WGS assembly of Setaria viridis.</title>
        <authorList>
            <person name="Huang P."/>
            <person name="Jenkins J."/>
            <person name="Grimwood J."/>
            <person name="Barry K."/>
            <person name="Healey A."/>
            <person name="Mamidi S."/>
            <person name="Sreedasyam A."/>
            <person name="Shu S."/>
            <person name="Feldman M."/>
            <person name="Wu J."/>
            <person name="Yu Y."/>
            <person name="Chen C."/>
            <person name="Johnson J."/>
            <person name="Rokhsar D."/>
            <person name="Baxter I."/>
            <person name="Schmutz J."/>
            <person name="Brutnell T."/>
            <person name="Kellogg E."/>
        </authorList>
    </citation>
    <scope>NUCLEOTIDE SEQUENCE [LARGE SCALE GENOMIC DNA]</scope>
</reference>
<dbReference type="FunFam" id="3.40.50.2000:FF:000040">
    <property type="entry name" value="UDP-glycosyltransferase 76C1"/>
    <property type="match status" value="1"/>
</dbReference>
<gene>
    <name evidence="10" type="ORF">SEVIR_6G072100v2</name>
</gene>
<dbReference type="GO" id="GO:0047254">
    <property type="term" value="F:2,4-dihydroxy-7-methoxy-2H-1,4-benzoxazin-3(4H)-one 2-D-glucosyltransferase activity"/>
    <property type="evidence" value="ECO:0007669"/>
    <property type="project" value="UniProtKB-EC"/>
</dbReference>
<dbReference type="GO" id="GO:0080044">
    <property type="term" value="F:quercetin 7-O-glucosyltransferase activity"/>
    <property type="evidence" value="ECO:0007669"/>
    <property type="project" value="TreeGrafter"/>
</dbReference>
<evidence type="ECO:0000256" key="6">
    <source>
        <dbReference type="ARBA" id="ARBA00051876"/>
    </source>
</evidence>
<dbReference type="FunFam" id="3.40.50.2000:FF:000120">
    <property type="entry name" value="UDP-glycosyltransferase 76C1"/>
    <property type="match status" value="1"/>
</dbReference>
<keyword evidence="4" id="KW-0328">Glycosyltransferase</keyword>
<comment type="cofactor">
    <cofactor evidence="1">
        <name>Ca(2+)</name>
        <dbReference type="ChEBI" id="CHEBI:29108"/>
    </cofactor>
</comment>
<dbReference type="Gramene" id="TKW09117">
    <property type="protein sequence ID" value="TKW09117"/>
    <property type="gene ID" value="SEVIR_6G072100v2"/>
</dbReference>
<dbReference type="SUPFAM" id="SSF53756">
    <property type="entry name" value="UDP-Glycosyltransferase/glycogen phosphorylase"/>
    <property type="match status" value="1"/>
</dbReference>
<comment type="catalytic activity">
    <reaction evidence="6">
        <text>DIBOA + UDP-alpha-D-glucose = DIBOA beta-D-glucoside + UDP + H(+)</text>
        <dbReference type="Rhea" id="RHEA:33955"/>
        <dbReference type="ChEBI" id="CHEBI:15378"/>
        <dbReference type="ChEBI" id="CHEBI:58223"/>
        <dbReference type="ChEBI" id="CHEBI:58885"/>
        <dbReference type="ChEBI" id="CHEBI:63558"/>
        <dbReference type="ChEBI" id="CHEBI:63670"/>
        <dbReference type="EC" id="2.4.1.202"/>
    </reaction>
</comment>
<evidence type="ECO:0000256" key="5">
    <source>
        <dbReference type="ARBA" id="ARBA00022679"/>
    </source>
</evidence>
<keyword evidence="11" id="KW-1185">Reference proteome</keyword>
<comment type="cofactor">
    <cofactor evidence="2">
        <name>Mg(2+)</name>
        <dbReference type="ChEBI" id="CHEBI:18420"/>
    </cofactor>
</comment>
<evidence type="ECO:0000256" key="3">
    <source>
        <dbReference type="ARBA" id="ARBA00009995"/>
    </source>
</evidence>
<evidence type="ECO:0000256" key="9">
    <source>
        <dbReference type="ARBA" id="ARBA00066799"/>
    </source>
</evidence>
<dbReference type="EMBL" id="CM016557">
    <property type="protein sequence ID" value="TKW09117.1"/>
    <property type="molecule type" value="Genomic_DNA"/>
</dbReference>
<evidence type="ECO:0000256" key="2">
    <source>
        <dbReference type="ARBA" id="ARBA00001946"/>
    </source>
</evidence>
<evidence type="ECO:0000256" key="4">
    <source>
        <dbReference type="ARBA" id="ARBA00022676"/>
    </source>
</evidence>
<organism evidence="10 11">
    <name type="scientific">Setaria viridis</name>
    <name type="common">Green bristlegrass</name>
    <name type="synonym">Setaria italica subsp. viridis</name>
    <dbReference type="NCBI Taxonomy" id="4556"/>
    <lineage>
        <taxon>Eukaryota</taxon>
        <taxon>Viridiplantae</taxon>
        <taxon>Streptophyta</taxon>
        <taxon>Embryophyta</taxon>
        <taxon>Tracheophyta</taxon>
        <taxon>Spermatophyta</taxon>
        <taxon>Magnoliopsida</taxon>
        <taxon>Liliopsida</taxon>
        <taxon>Poales</taxon>
        <taxon>Poaceae</taxon>
        <taxon>PACMAD clade</taxon>
        <taxon>Panicoideae</taxon>
        <taxon>Panicodae</taxon>
        <taxon>Paniceae</taxon>
        <taxon>Cenchrinae</taxon>
        <taxon>Setaria</taxon>
    </lineage>
</organism>
<name>A0A4U6UFB9_SETVI</name>
<dbReference type="AlphaFoldDB" id="A0A4U6UFB9"/>
<evidence type="ECO:0000313" key="11">
    <source>
        <dbReference type="Proteomes" id="UP000298652"/>
    </source>
</evidence>
<dbReference type="OMA" id="MDPHEFA"/>
<dbReference type="Gene3D" id="3.40.50.2000">
    <property type="entry name" value="Glycogen Phosphorylase B"/>
    <property type="match status" value="2"/>
</dbReference>
<dbReference type="InterPro" id="IPR002213">
    <property type="entry name" value="UDP_glucos_trans"/>
</dbReference>
<comment type="function">
    <text evidence="8">Glucosyltransferase involved in the last step of benzoxazinoid glucoside biosynthesis. Catalyzes the glucosylation of hydroxamic acids utilizing UDP-glucose as glucose doner, reducing the toxicity of these natural insecticides for storage. Can use DIMBOA and DIBOA as substrates, HMBOA (2-hydroxy-7-methoxy-2H-1,4-benzoxazin-3(4H)-one) and HBOA (2-hydroxy-2H-1,4-benzoxazin-3(4H)-one) with a lower efficiency, but not indole acetic acid or quercitin.</text>
</comment>
<dbReference type="CDD" id="cd03784">
    <property type="entry name" value="GT1_Gtf-like"/>
    <property type="match status" value="1"/>
</dbReference>
<protein>
    <recommendedName>
        <fullName evidence="9">2,4-dihydroxy-7-methoxy-2H-1,4-benzoxazin-3(4H)-one 2-D-glucosyltransferase</fullName>
        <ecNumber evidence="9">2.4.1.202</ecNumber>
    </recommendedName>
</protein>
<evidence type="ECO:0000256" key="1">
    <source>
        <dbReference type="ARBA" id="ARBA00001913"/>
    </source>
</evidence>
<sequence>MASPTIRAGRRVVFFPFPYQGHFNPMLRLAGALHARGVAVTVFHTDFRAPDPTYYPSDYRFVPVPVHVPTELVGSEDIARLVMELNVSCAAPFKERLAALLAGEEEEEEEEEAGGVQCVITDVIWYSAQAAARELGVPALGLMTSSAASFRNFMVYPTLIEKCYLPVQEEHKDDPVDVLPPFRVRDLQRIETSSLADFASLLGHTVDGGRQSAGLIINTVEAIEGVDLDKIREDMSIPVFPIGPLNMVSPPVESSLYELQQDRRCLDWLDTKAPGSVIYVSFGSLAAMDPHEFAELAWGLADSKRPFIWVVRPSLIRGFESGDLPEGFREEIGDRGRIVDWAPQDEVLAHPAVCAFLTHNGWNSTMEAISQGVPMISRPFFGDQYGNAMFVCDVWRVGVEVQVENQLERVKVRDAIEKLMGSKEGKEIRERMTNLKEIAEKGIKESGSSHTAFLNLADLIFSL</sequence>
<evidence type="ECO:0000313" key="10">
    <source>
        <dbReference type="EMBL" id="TKW09117.1"/>
    </source>
</evidence>
<dbReference type="Proteomes" id="UP000298652">
    <property type="component" value="Chromosome 6"/>
</dbReference>
<comment type="catalytic activity">
    <reaction evidence="7">
        <text>DIMBOA + UDP-alpha-D-glucose = DIMBOA beta-D-glucoside + UDP + H(+)</text>
        <dbReference type="Rhea" id="RHEA:15541"/>
        <dbReference type="ChEBI" id="CHEBI:15378"/>
        <dbReference type="ChEBI" id="CHEBI:18048"/>
        <dbReference type="ChEBI" id="CHEBI:37573"/>
        <dbReference type="ChEBI" id="CHEBI:58223"/>
        <dbReference type="ChEBI" id="CHEBI:58885"/>
        <dbReference type="EC" id="2.4.1.202"/>
    </reaction>
</comment>
<proteinExistence type="inferred from homology"/>
<dbReference type="Pfam" id="PF00201">
    <property type="entry name" value="UDPGT"/>
    <property type="match status" value="1"/>
</dbReference>
<evidence type="ECO:0000256" key="7">
    <source>
        <dbReference type="ARBA" id="ARBA00052327"/>
    </source>
</evidence>
<accession>A0A4U6UFB9</accession>